<accession>A0A0L0T6J4</accession>
<proteinExistence type="predicted"/>
<sequence>MTIKDNADMKLFKRNSDDCTLHAHNSVLDDLANNDAISLSGEGRKRLTRAFLKHIKPEDFLNLIKTDRALKSDSGERAHNWGERGRKWCNDFVLAVAPEMAHLEFNAIKSLFKGGLCGQTCVCAIQQQQR</sequence>
<reference evidence="1 2" key="1">
    <citation type="submission" date="2009-11" db="EMBL/GenBank/DDBJ databases">
        <title>Annotation of Allomyces macrogynus ATCC 38327.</title>
        <authorList>
            <consortium name="The Broad Institute Genome Sequencing Platform"/>
            <person name="Russ C."/>
            <person name="Cuomo C."/>
            <person name="Burger G."/>
            <person name="Gray M.W."/>
            <person name="Holland P.W.H."/>
            <person name="King N."/>
            <person name="Lang F.B.F."/>
            <person name="Roger A.J."/>
            <person name="Ruiz-Trillo I."/>
            <person name="Young S.K."/>
            <person name="Zeng Q."/>
            <person name="Gargeya S."/>
            <person name="Fitzgerald M."/>
            <person name="Haas B."/>
            <person name="Abouelleil A."/>
            <person name="Alvarado L."/>
            <person name="Arachchi H.M."/>
            <person name="Berlin A."/>
            <person name="Chapman S.B."/>
            <person name="Gearin G."/>
            <person name="Goldberg J."/>
            <person name="Griggs A."/>
            <person name="Gujja S."/>
            <person name="Hansen M."/>
            <person name="Heiman D."/>
            <person name="Howarth C."/>
            <person name="Larimer J."/>
            <person name="Lui A."/>
            <person name="MacDonald P.J.P."/>
            <person name="McCowen C."/>
            <person name="Montmayeur A."/>
            <person name="Murphy C."/>
            <person name="Neiman D."/>
            <person name="Pearson M."/>
            <person name="Priest M."/>
            <person name="Roberts A."/>
            <person name="Saif S."/>
            <person name="Shea T."/>
            <person name="Sisk P."/>
            <person name="Stolte C."/>
            <person name="Sykes S."/>
            <person name="Wortman J."/>
            <person name="Nusbaum C."/>
            <person name="Birren B."/>
        </authorList>
    </citation>
    <scope>NUCLEOTIDE SEQUENCE [LARGE SCALE GENOMIC DNA]</scope>
    <source>
        <strain evidence="1 2">ATCC 38327</strain>
    </source>
</reference>
<dbReference type="EMBL" id="GG745366">
    <property type="protein sequence ID" value="KNE70423.1"/>
    <property type="molecule type" value="Genomic_DNA"/>
</dbReference>
<keyword evidence="2" id="KW-1185">Reference proteome</keyword>
<gene>
    <name evidence="1" type="ORF">AMAG_20109</name>
</gene>
<organism evidence="1 2">
    <name type="scientific">Allomyces macrogynus (strain ATCC 38327)</name>
    <name type="common">Allomyces javanicus var. macrogynus</name>
    <dbReference type="NCBI Taxonomy" id="578462"/>
    <lineage>
        <taxon>Eukaryota</taxon>
        <taxon>Fungi</taxon>
        <taxon>Fungi incertae sedis</taxon>
        <taxon>Blastocladiomycota</taxon>
        <taxon>Blastocladiomycetes</taxon>
        <taxon>Blastocladiales</taxon>
        <taxon>Blastocladiaceae</taxon>
        <taxon>Allomyces</taxon>
    </lineage>
</organism>
<protein>
    <submittedName>
        <fullName evidence="1">Uncharacterized protein</fullName>
    </submittedName>
</protein>
<reference evidence="2" key="2">
    <citation type="submission" date="2009-11" db="EMBL/GenBank/DDBJ databases">
        <title>The Genome Sequence of Allomyces macrogynus strain ATCC 38327.</title>
        <authorList>
            <consortium name="The Broad Institute Genome Sequencing Platform"/>
            <person name="Russ C."/>
            <person name="Cuomo C."/>
            <person name="Shea T."/>
            <person name="Young S.K."/>
            <person name="Zeng Q."/>
            <person name="Koehrsen M."/>
            <person name="Haas B."/>
            <person name="Borodovsky M."/>
            <person name="Guigo R."/>
            <person name="Alvarado L."/>
            <person name="Berlin A."/>
            <person name="Borenstein D."/>
            <person name="Chen Z."/>
            <person name="Engels R."/>
            <person name="Freedman E."/>
            <person name="Gellesch M."/>
            <person name="Goldberg J."/>
            <person name="Griggs A."/>
            <person name="Gujja S."/>
            <person name="Heiman D."/>
            <person name="Hepburn T."/>
            <person name="Howarth C."/>
            <person name="Jen D."/>
            <person name="Larson L."/>
            <person name="Lewis B."/>
            <person name="Mehta T."/>
            <person name="Park D."/>
            <person name="Pearson M."/>
            <person name="Roberts A."/>
            <person name="Saif S."/>
            <person name="Shenoy N."/>
            <person name="Sisk P."/>
            <person name="Stolte C."/>
            <person name="Sykes S."/>
            <person name="Walk T."/>
            <person name="White J."/>
            <person name="Yandava C."/>
            <person name="Burger G."/>
            <person name="Gray M.W."/>
            <person name="Holland P.W.H."/>
            <person name="King N."/>
            <person name="Lang F.B.F."/>
            <person name="Roger A.J."/>
            <person name="Ruiz-Trillo I."/>
            <person name="Lander E."/>
            <person name="Nusbaum C."/>
        </authorList>
    </citation>
    <scope>NUCLEOTIDE SEQUENCE [LARGE SCALE GENOMIC DNA]</scope>
    <source>
        <strain evidence="2">ATCC 38327</strain>
    </source>
</reference>
<dbReference type="Proteomes" id="UP000054350">
    <property type="component" value="Unassembled WGS sequence"/>
</dbReference>
<dbReference type="AlphaFoldDB" id="A0A0L0T6J4"/>
<dbReference type="VEuPathDB" id="FungiDB:AMAG_20109"/>
<evidence type="ECO:0000313" key="1">
    <source>
        <dbReference type="EMBL" id="KNE70423.1"/>
    </source>
</evidence>
<name>A0A0L0T6J4_ALLM3</name>
<evidence type="ECO:0000313" key="2">
    <source>
        <dbReference type="Proteomes" id="UP000054350"/>
    </source>
</evidence>